<comment type="caution">
    <text evidence="1">The sequence shown here is derived from an EMBL/GenBank/DDBJ whole genome shotgun (WGS) entry which is preliminary data.</text>
</comment>
<gene>
    <name evidence="1" type="ORF">K488DRAFT_41174</name>
</gene>
<evidence type="ECO:0000313" key="1">
    <source>
        <dbReference type="EMBL" id="KAI0036410.1"/>
    </source>
</evidence>
<organism evidence="1 2">
    <name type="scientific">Vararia minispora EC-137</name>
    <dbReference type="NCBI Taxonomy" id="1314806"/>
    <lineage>
        <taxon>Eukaryota</taxon>
        <taxon>Fungi</taxon>
        <taxon>Dikarya</taxon>
        <taxon>Basidiomycota</taxon>
        <taxon>Agaricomycotina</taxon>
        <taxon>Agaricomycetes</taxon>
        <taxon>Russulales</taxon>
        <taxon>Lachnocladiaceae</taxon>
        <taxon>Vararia</taxon>
    </lineage>
</organism>
<reference evidence="1" key="1">
    <citation type="submission" date="2021-02" db="EMBL/GenBank/DDBJ databases">
        <authorList>
            <consortium name="DOE Joint Genome Institute"/>
            <person name="Ahrendt S."/>
            <person name="Looney B.P."/>
            <person name="Miyauchi S."/>
            <person name="Morin E."/>
            <person name="Drula E."/>
            <person name="Courty P.E."/>
            <person name="Chicoki N."/>
            <person name="Fauchery L."/>
            <person name="Kohler A."/>
            <person name="Kuo A."/>
            <person name="Labutti K."/>
            <person name="Pangilinan J."/>
            <person name="Lipzen A."/>
            <person name="Riley R."/>
            <person name="Andreopoulos W."/>
            <person name="He G."/>
            <person name="Johnson J."/>
            <person name="Barry K.W."/>
            <person name="Grigoriev I.V."/>
            <person name="Nagy L."/>
            <person name="Hibbett D."/>
            <person name="Henrissat B."/>
            <person name="Matheny P.B."/>
            <person name="Labbe J."/>
            <person name="Martin F."/>
        </authorList>
    </citation>
    <scope>NUCLEOTIDE SEQUENCE</scope>
    <source>
        <strain evidence="1">EC-137</strain>
    </source>
</reference>
<dbReference type="Proteomes" id="UP000814128">
    <property type="component" value="Unassembled WGS sequence"/>
</dbReference>
<protein>
    <submittedName>
        <fullName evidence="1">Uncharacterized protein</fullName>
    </submittedName>
</protein>
<proteinExistence type="predicted"/>
<evidence type="ECO:0000313" key="2">
    <source>
        <dbReference type="Proteomes" id="UP000814128"/>
    </source>
</evidence>
<sequence length="1480" mass="162074">MNQISTAPNLSTAITNTSAIVGAVNSFSDAYPTWEPLVSKIKFVVDIGGKLAQIHPFALMAWSLLSAVPKTIDAQVQRDQNVNTLLDELNDAFEVVVGNRSNEDFEMHCQDPTLVPIVASMLQQAGECCRFIQLYASTPGFWKRAAKNFFLSDTDNLIQNYRDVLRKLKDAFLSRSTALIRIHVLQVASTLDDLEAITLFNGLGYGEGAAFNPEKDYLEGTRARFFDAIHSWVDTNDSPRVLVLFGQAGTGKSAIAHEVSRRFHDNGQLTSSFTFNRSAPPKPHLPIVALAGDLSWRIASFKTLSLQSIRTNPDLLRKTTHCNTLFDRLLVDTFDKLDILGRVIVVFDALDECGMEADRTSLVSILSNRTDELPSNVRIFVTARPERDLESAFSNNPSVQVLRMDDPTLSSSTSSDIHRYIRHCLPSAFSDGDCTRIGNESGTLFQWAAVACHFITHPPPGRTPRRCFDILFDQQANSAQKSLDALYTSVLNTLFPTIAEDADIAHRFQYVLGHVLAASEPLSRTSLAAFRPFSPISTSVPVFVESDEDIDSVIVWMGALLSNVEQTEAPIAPLHTSFRDFLNSKARSGVFFVDNDAAHAQLTYCCLGLMLANLKFNICCLETSHIRNRDIPSLASRLDDHVSHSLLYASRFWHYHLAKTGGSENLIQLLTDLFRSKFLFWLEILSLVDQVYLATAALVSAESWLAKIASGDYLEVNTLSALVNECLKFVRYFSAPIAQSTPHIYISTLPFSPARSQVRASYKPLFPKSLRLSHGLLQQWPALEVEISTDDYVRALAVSPDSQRVAAVADDNGITIWDTTTATITGGPFKLESHIAKPSSVAFSLDGREVMLAFSDGSLYVRNIQTGEQSVVSRDKDLQVMHMPHPVFSPNSDRVLGVFLHDNTMHVQDSATGEFISGPFTGHTGVICSCSFSSDGKRIVSCAGDETIRVWNASTAELAAGPFQSKSFNVAFSPNGQYIASDKADYTFSIRDAATGTVVMNSSSGHERSICSLSFSPDGHRIASASEDCTIRMWDTTTGTCTAVFTGHTLAVDNVVFTPDGHRLVSSSFDRTIRIWDANPIELDAKPSVHSDAIRAIVFSPSGERIASASSDPTVRLWDTSNGQSVAEPLIIGYRVLTRFTKWVIAFSPDGLKIASGMDDGSVCFWDASSGELVGGPWKIHEDYESVYHLSFSPKSLRVVSGSESTSIIVWDAMDGNIVAGPFKMRGFGYETLVTAVSLSPDGHSLASGSFEGNITVWDTRTRMPVLYEPVRELAGYPCSIAFSPDGRRLAAASEDGFISVWDNSTAEHVVDIPGHTDHVLSVAFSPDGCRLASGSRDNTVRIWDPATGELLFGPFKGHRAAVTSVVFSPDGRSLASGSEDHSIRVWDLANAALTGATTLEDSSQGNPTSQTTQSDELVLDEEGWVKTESGELLFWVPSKHRVGLRLGGAVSHIISAHETQLDFTHFVHGDRWAECYAPS</sequence>
<reference evidence="1" key="2">
    <citation type="journal article" date="2022" name="New Phytol.">
        <title>Evolutionary transition to the ectomycorrhizal habit in the genomes of a hyperdiverse lineage of mushroom-forming fungi.</title>
        <authorList>
            <person name="Looney B."/>
            <person name="Miyauchi S."/>
            <person name="Morin E."/>
            <person name="Drula E."/>
            <person name="Courty P.E."/>
            <person name="Kohler A."/>
            <person name="Kuo A."/>
            <person name="LaButti K."/>
            <person name="Pangilinan J."/>
            <person name="Lipzen A."/>
            <person name="Riley R."/>
            <person name="Andreopoulos W."/>
            <person name="He G."/>
            <person name="Johnson J."/>
            <person name="Nolan M."/>
            <person name="Tritt A."/>
            <person name="Barry K.W."/>
            <person name="Grigoriev I.V."/>
            <person name="Nagy L.G."/>
            <person name="Hibbett D."/>
            <person name="Henrissat B."/>
            <person name="Matheny P.B."/>
            <person name="Labbe J."/>
            <person name="Martin F.M."/>
        </authorList>
    </citation>
    <scope>NUCLEOTIDE SEQUENCE</scope>
    <source>
        <strain evidence="1">EC-137</strain>
    </source>
</reference>
<accession>A0ACB8QXQ0</accession>
<keyword evidence="2" id="KW-1185">Reference proteome</keyword>
<dbReference type="EMBL" id="MU273471">
    <property type="protein sequence ID" value="KAI0036410.1"/>
    <property type="molecule type" value="Genomic_DNA"/>
</dbReference>
<name>A0ACB8QXQ0_9AGAM</name>